<dbReference type="Proteomes" id="UP001189619">
    <property type="component" value="Chromosome"/>
</dbReference>
<dbReference type="KEGG" id="bayd:BSPP4475_08340"/>
<evidence type="ECO:0000256" key="2">
    <source>
        <dbReference type="SAM" id="SignalP"/>
    </source>
</evidence>
<accession>A0AA48M8P5</accession>
<feature type="compositionally biased region" description="Basic residues" evidence="1">
    <location>
        <begin position="88"/>
        <end position="99"/>
    </location>
</feature>
<evidence type="ECO:0000313" key="3">
    <source>
        <dbReference type="EMBL" id="CAJ1002321.1"/>
    </source>
</evidence>
<dbReference type="AlphaFoldDB" id="A0AA48M8P5"/>
<dbReference type="EMBL" id="OY569118">
    <property type="protein sequence ID" value="CAJ1002321.1"/>
    <property type="molecule type" value="Genomic_DNA"/>
</dbReference>
<feature type="region of interest" description="Disordered" evidence="1">
    <location>
        <begin position="86"/>
        <end position="114"/>
    </location>
</feature>
<feature type="signal peptide" evidence="2">
    <location>
        <begin position="1"/>
        <end position="24"/>
    </location>
</feature>
<dbReference type="RefSeq" id="WP_304415399.1">
    <property type="nucleotide sequence ID" value="NZ_OY569118.1"/>
</dbReference>
<evidence type="ECO:0000256" key="1">
    <source>
        <dbReference type="SAM" id="MobiDB-lite"/>
    </source>
</evidence>
<sequence>MKSILAKIIAIALLILTLPSSTFAVGDNYNVYDFFTRDELREIASQYSPGETVIIRYTDYDEYGESYVAEFKGTVQSNGDILFDRDLNKKKKKPKKPKQPKYPPVPKKTNGGTIEGDFINKHAFERHKYNPNTKSTSNRTQYGKDVDVKKLKDLTLKKPDNTWTITDKNGKNKRIFYAKEFDGNISTNDTPTRHHRVILNVDQPEKSTQFPLFLKNR</sequence>
<protein>
    <submittedName>
        <fullName evidence="3">Uncharacterized protein</fullName>
    </submittedName>
</protein>
<reference evidence="3" key="1">
    <citation type="submission" date="2023-07" db="EMBL/GenBank/DDBJ databases">
        <authorList>
            <person name="Ivanov I."/>
            <person name="Teneva D."/>
            <person name="Stoikov I."/>
        </authorList>
    </citation>
    <scope>NUCLEOTIDE SEQUENCE</scope>
    <source>
        <strain evidence="3">4475</strain>
    </source>
</reference>
<keyword evidence="4" id="KW-1185">Reference proteome</keyword>
<keyword evidence="2" id="KW-0732">Signal</keyword>
<evidence type="ECO:0000313" key="4">
    <source>
        <dbReference type="Proteomes" id="UP001189619"/>
    </source>
</evidence>
<proteinExistence type="predicted"/>
<feature type="chain" id="PRO_5041328790" evidence="2">
    <location>
        <begin position="25"/>
        <end position="217"/>
    </location>
</feature>
<organism evidence="3 4">
    <name type="scientific">Brevibacillus aydinogluensis</name>
    <dbReference type="NCBI Taxonomy" id="927786"/>
    <lineage>
        <taxon>Bacteria</taxon>
        <taxon>Bacillati</taxon>
        <taxon>Bacillota</taxon>
        <taxon>Bacilli</taxon>
        <taxon>Bacillales</taxon>
        <taxon>Paenibacillaceae</taxon>
        <taxon>Brevibacillus</taxon>
    </lineage>
</organism>
<gene>
    <name evidence="3" type="ORF">BSPP4475_08340</name>
</gene>
<name>A0AA48M8P5_9BACL</name>